<feature type="region of interest" description="Disordered" evidence="4">
    <location>
        <begin position="1060"/>
        <end position="1121"/>
    </location>
</feature>
<feature type="region of interest" description="Disordered" evidence="4">
    <location>
        <begin position="798"/>
        <end position="824"/>
    </location>
</feature>
<dbReference type="Pfam" id="PF08524">
    <property type="entry name" value="rRNA_processing"/>
    <property type="match status" value="1"/>
</dbReference>
<keyword evidence="7" id="KW-1185">Reference proteome</keyword>
<evidence type="ECO:0000256" key="2">
    <source>
        <dbReference type="ARBA" id="ARBA00022737"/>
    </source>
</evidence>
<feature type="compositionally biased region" description="Polar residues" evidence="4">
    <location>
        <begin position="599"/>
        <end position="608"/>
    </location>
</feature>
<proteinExistence type="predicted"/>
<dbReference type="InterPro" id="IPR049567">
    <property type="entry name" value="WDR59-like"/>
</dbReference>
<gene>
    <name evidence="6" type="ORF">P43SY_007881</name>
</gene>
<feature type="compositionally biased region" description="Basic and acidic residues" evidence="4">
    <location>
        <begin position="497"/>
        <end position="520"/>
    </location>
</feature>
<feature type="domain" description="WDR59/RTC1-like RING zinc finger" evidence="5">
    <location>
        <begin position="1367"/>
        <end position="1415"/>
    </location>
</feature>
<feature type="region of interest" description="Disordered" evidence="4">
    <location>
        <begin position="1475"/>
        <end position="1583"/>
    </location>
</feature>
<dbReference type="InterPro" id="IPR015943">
    <property type="entry name" value="WD40/YVTN_repeat-like_dom_sf"/>
</dbReference>
<dbReference type="Pfam" id="PF00400">
    <property type="entry name" value="WD40"/>
    <property type="match status" value="1"/>
</dbReference>
<evidence type="ECO:0000313" key="6">
    <source>
        <dbReference type="EMBL" id="KAJ0402739.1"/>
    </source>
</evidence>
<feature type="compositionally biased region" description="Basic residues" evidence="4">
    <location>
        <begin position="542"/>
        <end position="560"/>
    </location>
</feature>
<feature type="compositionally biased region" description="Polar residues" evidence="4">
    <location>
        <begin position="801"/>
        <end position="810"/>
    </location>
</feature>
<evidence type="ECO:0000256" key="1">
    <source>
        <dbReference type="ARBA" id="ARBA00022574"/>
    </source>
</evidence>
<feature type="compositionally biased region" description="Low complexity" evidence="4">
    <location>
        <begin position="317"/>
        <end position="336"/>
    </location>
</feature>
<dbReference type="PANTHER" id="PTHR46170">
    <property type="entry name" value="GATOR COMPLEX PROTEIN WDR59"/>
    <property type="match status" value="1"/>
</dbReference>
<dbReference type="Proteomes" id="UP001209570">
    <property type="component" value="Unassembled WGS sequence"/>
</dbReference>
<reference evidence="6" key="1">
    <citation type="submission" date="2021-12" db="EMBL/GenBank/DDBJ databases">
        <title>Prjna785345.</title>
        <authorList>
            <person name="Rujirawat T."/>
            <person name="Krajaejun T."/>
        </authorList>
    </citation>
    <scope>NUCLEOTIDE SEQUENCE</scope>
    <source>
        <strain evidence="6">Pi057C3</strain>
    </source>
</reference>
<accession>A0AAD5M4L3</accession>
<sequence>MPHAASALYAAAAAPDDDATAAASAVGAAVAAAGPSESASTLLCDVSVSLRDVPATALSVDATGERAVLASRCGLHVVALDAPFARVETLHHQSNCAVDVALCSPHLATRSVVASTAQRHALVWDVSAAQRPLVATLRGHTRAVRDLAWSPADPNVLATTSADAKTLLWDLRATQRPAQTLAAVATSASLVAWHRADATSLATAHDGDVRVWDLRASERSAAAVIAAHLQPITALDWHPRRLDELLTCCAGERVVRFWNATAPRVCQGALTPADGSPVARAQFTPFGDGVVTSGGDHAVLRLWSLTYSGDPARADGSTPADPSSASRPRGSASLGGSTSGGAGGGTESAVLVDAVQSFVASANDSVKAFAWRERAASGGSSHHHHRSAFQLVSWSERREFRMWRLDAAQLEACGHDTSLLPDDASSLLSDVRPTIAPSRVAGTSVKWDLRSLKSDFSPLVIPPRAVPLNASEYALRCSIGELDCRTLVMEDDESDESAERTDPETLSNRSDDGDGERSGEDEAVGDSSGDREGDESPDGERLRRRQRKQPLQRRRRRSKPRASNVFSDDDSDASAGGEDEGDGLERHGRGARVSLDRGVSTQRRTSLPGTNAVLPCPRFSGACFSGPNMLVVFDSRVAIGQTRSSAAPPAAVAPGKTSKAAPAPLRLPRTYEQLLEMRDSRFAKKKNKKAALKYPSAGQLTGSGSALLNAMDLHSAADMWSNSPLGLPLPLDGLANDDGLYYGGGDASADPDFAVHGGSEYLKAYFTSSEHHLPVNHPDHRIAVPSLSITATPTGAVLSPRGSTIRTNPTGSGGPVSGSGVGPGGAVERAKRLDAGAGAPAVALNLDLSLSVTVLDLSRLCGISPVLTFETRLKTQSRPRCGPADGATPALDAGSRDLYAWLLTATQTARARHARGRAGRRRGLPTAHPLARVLTACLDQRQPQRDEGAAPAPSASASASARGGRVSDLCEHNAHIATLAGRTDLCHVWSLLQLSTASQVSAGGVEAAAETETLSTAHQWRAHPFGRPLVHKILSMYEQAGDLPTLASIVCALRPESAAVDDGDEPAVGPATPPEPIVATTRPSVAGGTPPARGVIVASPAHGGKPQATTSPFSRPTRSSFNGISQFLLNTTATTEPADAAPAMRNARRSSSHNEVPKAVPPMGGASQKDAAPLSGPSKLSSDWPLPRAPVQRSPSFQSGALESSGSGWKSELEKIESSVKTWGGSAAKDQSPCPTTQDVFRVPAASPIRSSNRKDSASHETDAHEETLSALGRVFLQVNAADSARSAAHDLLSSDPLVQEHYDVYKSEYAELLYRYGAMNLRSEVLKTTTAGVQEDKAGLQLEVVCRSCESPTNGLYCRNCRDFAVKCSICQLVVRGQSMFCVACGHGGHESHLREWFETEKTCPTGCGCWCTDLTAAAVRATTMESSSTAAGELRGQMKGSGLSLERFIKGKAHKTKAQAKSKKKAIIHKAQLKRQYEKVKKKEQQAKESAPKDENGPTSFYDRFFSELKNEDGDNAPRGGKGHMDFKPDPFFKAKKKAEVVKQEKQRNAEERQKRQDEKERKVNERKKRHVKLSVRTATGQPVVRNRIKDILSKLQAEQGSR</sequence>
<evidence type="ECO:0000256" key="4">
    <source>
        <dbReference type="SAM" id="MobiDB-lite"/>
    </source>
</evidence>
<dbReference type="InterPro" id="IPR036322">
    <property type="entry name" value="WD40_repeat_dom_sf"/>
</dbReference>
<feature type="repeat" description="WD" evidence="3">
    <location>
        <begin position="137"/>
        <end position="179"/>
    </location>
</feature>
<dbReference type="PANTHER" id="PTHR46170:SF1">
    <property type="entry name" value="GATOR COMPLEX PROTEIN WDR59"/>
    <property type="match status" value="1"/>
</dbReference>
<feature type="compositionally biased region" description="Acidic residues" evidence="4">
    <location>
        <begin position="567"/>
        <end position="582"/>
    </location>
</feature>
<organism evidence="6 7">
    <name type="scientific">Pythium insidiosum</name>
    <name type="common">Pythiosis disease agent</name>
    <dbReference type="NCBI Taxonomy" id="114742"/>
    <lineage>
        <taxon>Eukaryota</taxon>
        <taxon>Sar</taxon>
        <taxon>Stramenopiles</taxon>
        <taxon>Oomycota</taxon>
        <taxon>Peronosporomycetes</taxon>
        <taxon>Pythiales</taxon>
        <taxon>Pythiaceae</taxon>
        <taxon>Pythium</taxon>
    </lineage>
</organism>
<name>A0AAD5M4L3_PYTIN</name>
<dbReference type="InterPro" id="IPR049566">
    <property type="entry name" value="WDR59_RTC1-like_RING_Znf"/>
</dbReference>
<dbReference type="SUPFAM" id="SSF50978">
    <property type="entry name" value="WD40 repeat-like"/>
    <property type="match status" value="1"/>
</dbReference>
<feature type="compositionally biased region" description="Gly residues" evidence="4">
    <location>
        <begin position="811"/>
        <end position="824"/>
    </location>
</feature>
<dbReference type="GO" id="GO:0005774">
    <property type="term" value="C:vacuolar membrane"/>
    <property type="evidence" value="ECO:0007669"/>
    <property type="project" value="TreeGrafter"/>
</dbReference>
<feature type="repeat" description="WD" evidence="3">
    <location>
        <begin position="181"/>
        <end position="222"/>
    </location>
</feature>
<feature type="region of interest" description="Disordered" evidence="4">
    <location>
        <begin position="490"/>
        <end position="608"/>
    </location>
</feature>
<dbReference type="PROSITE" id="PS50082">
    <property type="entry name" value="WD_REPEATS_2"/>
    <property type="match status" value="2"/>
</dbReference>
<dbReference type="EMBL" id="JAKCXM010000096">
    <property type="protein sequence ID" value="KAJ0402739.1"/>
    <property type="molecule type" value="Genomic_DNA"/>
</dbReference>
<dbReference type="GO" id="GO:0035591">
    <property type="term" value="F:signaling adaptor activity"/>
    <property type="evidence" value="ECO:0007669"/>
    <property type="project" value="TreeGrafter"/>
</dbReference>
<dbReference type="SMART" id="SM00320">
    <property type="entry name" value="WD40"/>
    <property type="match status" value="5"/>
</dbReference>
<dbReference type="InterPro" id="IPR001680">
    <property type="entry name" value="WD40_rpt"/>
</dbReference>
<feature type="region of interest" description="Disordered" evidence="4">
    <location>
        <begin position="1134"/>
        <end position="1210"/>
    </location>
</feature>
<feature type="compositionally biased region" description="Basic and acidic residues" evidence="4">
    <location>
        <begin position="1477"/>
        <end position="1498"/>
    </location>
</feature>
<feature type="compositionally biased region" description="Basic and acidic residues" evidence="4">
    <location>
        <begin position="1525"/>
        <end position="1566"/>
    </location>
</feature>
<dbReference type="GO" id="GO:0035859">
    <property type="term" value="C:Seh1-associated complex"/>
    <property type="evidence" value="ECO:0007669"/>
    <property type="project" value="TreeGrafter"/>
</dbReference>
<protein>
    <recommendedName>
        <fullName evidence="5">WDR59/RTC1-like RING zinc finger domain-containing protein</fullName>
    </recommendedName>
</protein>
<dbReference type="PROSITE" id="PS50294">
    <property type="entry name" value="WD_REPEATS_REGION"/>
    <property type="match status" value="1"/>
</dbReference>
<dbReference type="InterPro" id="IPR039456">
    <property type="entry name" value="WDR59_mRING-H2-C3H3C2"/>
</dbReference>
<feature type="compositionally biased region" description="Polar residues" evidence="4">
    <location>
        <begin position="1193"/>
        <end position="1208"/>
    </location>
</feature>
<evidence type="ECO:0000313" key="7">
    <source>
        <dbReference type="Proteomes" id="UP001209570"/>
    </source>
</evidence>
<dbReference type="CDD" id="cd16692">
    <property type="entry name" value="mRING-H2-C3H3C2_WDR59"/>
    <property type="match status" value="1"/>
</dbReference>
<feature type="compositionally biased region" description="Basic residues" evidence="4">
    <location>
        <begin position="1567"/>
        <end position="1576"/>
    </location>
</feature>
<dbReference type="GO" id="GO:1904263">
    <property type="term" value="P:positive regulation of TORC1 signaling"/>
    <property type="evidence" value="ECO:0007669"/>
    <property type="project" value="TreeGrafter"/>
</dbReference>
<comment type="caution">
    <text evidence="6">The sequence shown here is derived from an EMBL/GenBank/DDBJ whole genome shotgun (WGS) entry which is preliminary data.</text>
</comment>
<keyword evidence="2" id="KW-0677">Repeat</keyword>
<dbReference type="Pfam" id="PF17120">
    <property type="entry name" value="zf-RING_16"/>
    <property type="match status" value="1"/>
</dbReference>
<evidence type="ECO:0000256" key="3">
    <source>
        <dbReference type="PROSITE-ProRule" id="PRU00221"/>
    </source>
</evidence>
<evidence type="ECO:0000259" key="5">
    <source>
        <dbReference type="Pfam" id="PF17120"/>
    </source>
</evidence>
<dbReference type="GO" id="GO:0034198">
    <property type="term" value="P:cellular response to amino acid starvation"/>
    <property type="evidence" value="ECO:0007669"/>
    <property type="project" value="TreeGrafter"/>
</dbReference>
<feature type="compositionally biased region" description="Low complexity" evidence="4">
    <location>
        <begin position="1109"/>
        <end position="1121"/>
    </location>
</feature>
<dbReference type="PROSITE" id="PS00678">
    <property type="entry name" value="WD_REPEATS_1"/>
    <property type="match status" value="2"/>
</dbReference>
<feature type="compositionally biased region" description="Low complexity" evidence="4">
    <location>
        <begin position="1134"/>
        <end position="1143"/>
    </location>
</feature>
<feature type="compositionally biased region" description="Basic and acidic residues" evidence="4">
    <location>
        <begin position="1253"/>
        <end position="1265"/>
    </location>
</feature>
<dbReference type="InterPro" id="IPR013730">
    <property type="entry name" value="Fyv7/TAP26"/>
</dbReference>
<feature type="region of interest" description="Disordered" evidence="4">
    <location>
        <begin position="312"/>
        <end position="343"/>
    </location>
</feature>
<dbReference type="InterPro" id="IPR019775">
    <property type="entry name" value="WD40_repeat_CS"/>
</dbReference>
<feature type="region of interest" description="Disordered" evidence="4">
    <location>
        <begin position="1222"/>
        <end position="1265"/>
    </location>
</feature>
<dbReference type="Gene3D" id="2.130.10.10">
    <property type="entry name" value="YVTN repeat-like/Quinoprotein amine dehydrogenase"/>
    <property type="match status" value="1"/>
</dbReference>
<keyword evidence="1 3" id="KW-0853">WD repeat</keyword>